<dbReference type="PANTHER" id="PTHR19278">
    <property type="entry name" value="OROTATE PHOSPHORIBOSYLTRANSFERASE"/>
    <property type="match status" value="1"/>
</dbReference>
<dbReference type="EC" id="2.4.2.10" evidence="2 7"/>
<feature type="binding site" evidence="7">
    <location>
        <position position="119"/>
    </location>
    <ligand>
        <name>orotate</name>
        <dbReference type="ChEBI" id="CHEBI:30839"/>
    </ligand>
</feature>
<feature type="binding site" description="in other chain" evidence="7">
    <location>
        <position position="24"/>
    </location>
    <ligand>
        <name>5-phospho-alpha-D-ribose 1-diphosphate</name>
        <dbReference type="ChEBI" id="CHEBI:58017"/>
        <note>ligand shared between dimeric partners</note>
    </ligand>
</feature>
<keyword evidence="6 7" id="KW-0665">Pyrimidine biosynthesis</keyword>
<feature type="binding site" description="in other chain" evidence="7">
    <location>
        <begin position="115"/>
        <end position="123"/>
    </location>
    <ligand>
        <name>5-phospho-alpha-D-ribose 1-diphosphate</name>
        <dbReference type="ChEBI" id="CHEBI:58017"/>
        <note>ligand shared between dimeric partners</note>
    </ligand>
</feature>
<comment type="similarity">
    <text evidence="7">Belongs to the purine/pyrimidine phosphoribosyltransferase family. PyrE subfamily.</text>
</comment>
<dbReference type="InterPro" id="IPR006273">
    <property type="entry name" value="Orotate_PRibTrfase_bac"/>
</dbReference>
<keyword evidence="4 7" id="KW-0808">Transferase</keyword>
<evidence type="ECO:0000256" key="2">
    <source>
        <dbReference type="ARBA" id="ARBA00011971"/>
    </source>
</evidence>
<dbReference type="Pfam" id="PF00156">
    <property type="entry name" value="Pribosyltran"/>
    <property type="match status" value="1"/>
</dbReference>
<protein>
    <recommendedName>
        <fullName evidence="2 7">Orotate phosphoribosyltransferase</fullName>
        <shortName evidence="7">OPRT</shortName>
        <shortName evidence="7">OPRTase</shortName>
        <ecNumber evidence="2 7">2.4.2.10</ecNumber>
    </recommendedName>
</protein>
<keyword evidence="3 7" id="KW-0328">Glycosyltransferase</keyword>
<feature type="binding site" description="in other chain" evidence="7">
    <location>
        <position position="91"/>
    </location>
    <ligand>
        <name>5-phospho-alpha-D-ribose 1-diphosphate</name>
        <dbReference type="ChEBI" id="CHEBI:58017"/>
        <note>ligand shared between dimeric partners</note>
    </ligand>
</feature>
<dbReference type="GO" id="GO:0000287">
    <property type="term" value="F:magnesium ion binding"/>
    <property type="evidence" value="ECO:0007669"/>
    <property type="project" value="UniProtKB-UniRule"/>
</dbReference>
<feature type="domain" description="Phosphoribosyltransferase" evidence="8">
    <location>
        <begin position="36"/>
        <end position="153"/>
    </location>
</feature>
<dbReference type="PANTHER" id="PTHR19278:SF9">
    <property type="entry name" value="URIDINE 5'-MONOPHOSPHATE SYNTHASE"/>
    <property type="match status" value="1"/>
</dbReference>
<dbReference type="GO" id="GO:0044205">
    <property type="term" value="P:'de novo' UMP biosynthetic process"/>
    <property type="evidence" value="ECO:0007669"/>
    <property type="project" value="UniProtKB-UniRule"/>
</dbReference>
<dbReference type="InterPro" id="IPR029057">
    <property type="entry name" value="PRTase-like"/>
</dbReference>
<accession>A0A511QZZ2</accession>
<dbReference type="GO" id="GO:0004588">
    <property type="term" value="F:orotate phosphoribosyltransferase activity"/>
    <property type="evidence" value="ECO:0007669"/>
    <property type="project" value="UniProtKB-UniRule"/>
</dbReference>
<evidence type="ECO:0000256" key="4">
    <source>
        <dbReference type="ARBA" id="ARBA00022679"/>
    </source>
</evidence>
<evidence type="ECO:0000256" key="6">
    <source>
        <dbReference type="ARBA" id="ARBA00022975"/>
    </source>
</evidence>
<evidence type="ECO:0000256" key="1">
    <source>
        <dbReference type="ARBA" id="ARBA00004889"/>
    </source>
</evidence>
<dbReference type="Proteomes" id="UP000321197">
    <property type="component" value="Unassembled WGS sequence"/>
</dbReference>
<feature type="binding site" evidence="7">
    <location>
        <position position="147"/>
    </location>
    <ligand>
        <name>orotate</name>
        <dbReference type="ChEBI" id="CHEBI:30839"/>
    </ligand>
</feature>
<dbReference type="SUPFAM" id="SSF53271">
    <property type="entry name" value="PRTase-like"/>
    <property type="match status" value="1"/>
</dbReference>
<comment type="caution">
    <text evidence="9">The sequence shown here is derived from an EMBL/GenBank/DDBJ whole genome shotgun (WGS) entry which is preliminary data.</text>
</comment>
<comment type="cofactor">
    <cofactor evidence="7">
        <name>Mg(2+)</name>
        <dbReference type="ChEBI" id="CHEBI:18420"/>
    </cofactor>
</comment>
<dbReference type="AlphaFoldDB" id="A0A511QZZ2"/>
<evidence type="ECO:0000256" key="3">
    <source>
        <dbReference type="ARBA" id="ARBA00022676"/>
    </source>
</evidence>
<dbReference type="InterPro" id="IPR000836">
    <property type="entry name" value="PRTase_dom"/>
</dbReference>
<sequence>MGAVDVLSLYKETGALLEGHFLLRSGRHSPKFLQSTTLLQHPLYAEAVGQALGELFDDLDIQFVIGPAMGGVILAFVTAKALGVRALFAEKDGQGGMRVREGLTIHPGERFLAVEDVVTTGGSVQKAIQAAESKGAHCVAVGAIVDRSAGRAEFSVPYRSLVQLDFPTYAPEACPLCQRGERLQEV</sequence>
<dbReference type="GO" id="GO:0019856">
    <property type="term" value="P:pyrimidine nucleobase biosynthetic process"/>
    <property type="evidence" value="ECO:0007669"/>
    <property type="project" value="InterPro"/>
</dbReference>
<evidence type="ECO:0000313" key="10">
    <source>
        <dbReference type="Proteomes" id="UP000321197"/>
    </source>
</evidence>
<proteinExistence type="inferred from homology"/>
<evidence type="ECO:0000313" key="9">
    <source>
        <dbReference type="EMBL" id="GEM82934.1"/>
    </source>
</evidence>
<dbReference type="EMBL" id="BJXL01000026">
    <property type="protein sequence ID" value="GEM82934.1"/>
    <property type="molecule type" value="Genomic_DNA"/>
</dbReference>
<comment type="catalytic activity">
    <reaction evidence="7">
        <text>orotidine 5'-phosphate + diphosphate = orotate + 5-phospho-alpha-D-ribose 1-diphosphate</text>
        <dbReference type="Rhea" id="RHEA:10380"/>
        <dbReference type="ChEBI" id="CHEBI:30839"/>
        <dbReference type="ChEBI" id="CHEBI:33019"/>
        <dbReference type="ChEBI" id="CHEBI:57538"/>
        <dbReference type="ChEBI" id="CHEBI:58017"/>
        <dbReference type="EC" id="2.4.2.10"/>
    </reaction>
</comment>
<keyword evidence="5 7" id="KW-0460">Magnesium</keyword>
<organism evidence="9 10">
    <name type="scientific">Meiothermus hypogaeus NBRC 106114</name>
    <dbReference type="NCBI Taxonomy" id="1227553"/>
    <lineage>
        <taxon>Bacteria</taxon>
        <taxon>Thermotogati</taxon>
        <taxon>Deinococcota</taxon>
        <taxon>Deinococci</taxon>
        <taxon>Thermales</taxon>
        <taxon>Thermaceae</taxon>
        <taxon>Meiothermus</taxon>
    </lineage>
</organism>
<dbReference type="CDD" id="cd06223">
    <property type="entry name" value="PRTases_typeI"/>
    <property type="match status" value="1"/>
</dbReference>
<reference evidence="9 10" key="1">
    <citation type="submission" date="2019-07" db="EMBL/GenBank/DDBJ databases">
        <title>Whole genome shotgun sequence of Meiothermus hypogaeus NBRC 106114.</title>
        <authorList>
            <person name="Hosoyama A."/>
            <person name="Uohara A."/>
            <person name="Ohji S."/>
            <person name="Ichikawa N."/>
        </authorList>
    </citation>
    <scope>NUCLEOTIDE SEQUENCE [LARGE SCALE GENOMIC DNA]</scope>
    <source>
        <strain evidence="9 10">NBRC 106114</strain>
    </source>
</reference>
<evidence type="ECO:0000259" key="8">
    <source>
        <dbReference type="Pfam" id="PF00156"/>
    </source>
</evidence>
<comment type="function">
    <text evidence="7">Catalyzes the transfer of a ribosyl phosphate group from 5-phosphoribose 1-diphosphate to orotate, leading to the formation of orotidine monophosphate (OMP).</text>
</comment>
<comment type="subunit">
    <text evidence="7">Homodimer.</text>
</comment>
<dbReference type="Gene3D" id="3.40.50.2020">
    <property type="match status" value="1"/>
</dbReference>
<comment type="caution">
    <text evidence="7">Lacks conserved residue(s) required for the propagation of feature annotation.</text>
</comment>
<dbReference type="NCBIfam" id="TIGR01367">
    <property type="entry name" value="pyrE_Therm"/>
    <property type="match status" value="1"/>
</dbReference>
<comment type="pathway">
    <text evidence="1 7">Pyrimidine metabolism; UMP biosynthesis via de novo pathway; UMP from orotate: step 1/2.</text>
</comment>
<name>A0A511QZZ2_9DEIN</name>
<evidence type="ECO:0000256" key="5">
    <source>
        <dbReference type="ARBA" id="ARBA00022842"/>
    </source>
</evidence>
<dbReference type="UniPathway" id="UPA00070">
    <property type="reaction ID" value="UER00119"/>
</dbReference>
<dbReference type="HAMAP" id="MF_01208">
    <property type="entry name" value="PyrE"/>
    <property type="match status" value="1"/>
</dbReference>
<gene>
    <name evidence="7 9" type="primary">pyrE</name>
    <name evidence="9" type="ORF">MHY01S_11000</name>
</gene>
<evidence type="ECO:0000256" key="7">
    <source>
        <dbReference type="HAMAP-Rule" id="MF_01208"/>
    </source>
</evidence>
<dbReference type="InterPro" id="IPR023031">
    <property type="entry name" value="OPRT"/>
</dbReference>